<name>A0A923HT29_9FIRM</name>
<dbReference type="Proteomes" id="UP000616595">
    <property type="component" value="Unassembled WGS sequence"/>
</dbReference>
<evidence type="ECO:0000313" key="2">
    <source>
        <dbReference type="Proteomes" id="UP000616595"/>
    </source>
</evidence>
<protein>
    <submittedName>
        <fullName evidence="1">Uncharacterized protein</fullName>
    </submittedName>
</protein>
<reference evidence="1" key="1">
    <citation type="submission" date="2019-10" db="EMBL/GenBank/DDBJ databases">
        <authorList>
            <person name="Ross D.E."/>
            <person name="Gulliver D."/>
        </authorList>
    </citation>
    <scope>NUCLEOTIDE SEQUENCE</scope>
    <source>
        <strain evidence="1">DER-2019</strain>
    </source>
</reference>
<keyword evidence="2" id="KW-1185">Reference proteome</keyword>
<dbReference type="AlphaFoldDB" id="A0A923HT29"/>
<proteinExistence type="predicted"/>
<accession>A0A923HT29</accession>
<dbReference type="RefSeq" id="WP_148566406.1">
    <property type="nucleotide sequence ID" value="NZ_RXYA01000004.1"/>
</dbReference>
<comment type="caution">
    <text evidence="1">The sequence shown here is derived from an EMBL/GenBank/DDBJ whole genome shotgun (WGS) entry which is preliminary data.</text>
</comment>
<gene>
    <name evidence="1" type="ORF">GH810_02875</name>
</gene>
<organism evidence="1 2">
    <name type="scientific">Acetobacterium paludosum</name>
    <dbReference type="NCBI Taxonomy" id="52693"/>
    <lineage>
        <taxon>Bacteria</taxon>
        <taxon>Bacillati</taxon>
        <taxon>Bacillota</taxon>
        <taxon>Clostridia</taxon>
        <taxon>Eubacteriales</taxon>
        <taxon>Eubacteriaceae</taxon>
        <taxon>Acetobacterium</taxon>
    </lineage>
</organism>
<reference evidence="1" key="2">
    <citation type="submission" date="2020-10" db="EMBL/GenBank/DDBJ databases">
        <title>Comparative genomics of the Acetobacterium genus.</title>
        <authorList>
            <person name="Marshall C."/>
            <person name="May H."/>
            <person name="Norman S."/>
        </authorList>
    </citation>
    <scope>NUCLEOTIDE SEQUENCE</scope>
    <source>
        <strain evidence="1">DER-2019</strain>
    </source>
</reference>
<sequence length="87" mass="10242">MAYEQKKDTINGVDYTFQKVPPREWVKIRQRCKDKNGQALEEKLYDEILSHIVVTPKITMDDFEEVEDMEAVMEAAITFQCRRAETV</sequence>
<dbReference type="OrthoDB" id="2627254at2"/>
<dbReference type="EMBL" id="WJBD01000002">
    <property type="protein sequence ID" value="MBC3887252.1"/>
    <property type="molecule type" value="Genomic_DNA"/>
</dbReference>
<evidence type="ECO:0000313" key="1">
    <source>
        <dbReference type="EMBL" id="MBC3887252.1"/>
    </source>
</evidence>